<feature type="compositionally biased region" description="Low complexity" evidence="1">
    <location>
        <begin position="85"/>
        <end position="109"/>
    </location>
</feature>
<evidence type="ECO:0000313" key="2">
    <source>
        <dbReference type="EMBL" id="KAL3626872.1"/>
    </source>
</evidence>
<dbReference type="EMBL" id="JAVIJP010000042">
    <property type="protein sequence ID" value="KAL3626872.1"/>
    <property type="molecule type" value="Genomic_DNA"/>
</dbReference>
<proteinExistence type="predicted"/>
<name>A0ABD3CBC6_9LAMI</name>
<dbReference type="AlphaFoldDB" id="A0ABD3CBC6"/>
<sequence length="166" mass="18045">MPETNLLKPKEIIAESSTLKKKNASLVKPILEKFPGKSGDKRSLFGLNVTNRMELNKTPKYKSLLTKTGPLFKDYNGDNNGTAHSSSSTRSPSDSSSMSDQSMSESNLSKDSTRNGSSDARGRSTGGKGTSKLDEPLRLWGNDNGNDSQKLYAVQEGQANRLAKCR</sequence>
<protein>
    <submittedName>
        <fullName evidence="2">Uncharacterized protein</fullName>
    </submittedName>
</protein>
<feature type="region of interest" description="Disordered" evidence="1">
    <location>
        <begin position="68"/>
        <end position="166"/>
    </location>
</feature>
<accession>A0ABD3CBC6</accession>
<gene>
    <name evidence="2" type="ORF">CASFOL_029277</name>
</gene>
<comment type="caution">
    <text evidence="2">The sequence shown here is derived from an EMBL/GenBank/DDBJ whole genome shotgun (WGS) entry which is preliminary data.</text>
</comment>
<dbReference type="Proteomes" id="UP001632038">
    <property type="component" value="Unassembled WGS sequence"/>
</dbReference>
<organism evidence="2 3">
    <name type="scientific">Castilleja foliolosa</name>
    <dbReference type="NCBI Taxonomy" id="1961234"/>
    <lineage>
        <taxon>Eukaryota</taxon>
        <taxon>Viridiplantae</taxon>
        <taxon>Streptophyta</taxon>
        <taxon>Embryophyta</taxon>
        <taxon>Tracheophyta</taxon>
        <taxon>Spermatophyta</taxon>
        <taxon>Magnoliopsida</taxon>
        <taxon>eudicotyledons</taxon>
        <taxon>Gunneridae</taxon>
        <taxon>Pentapetalae</taxon>
        <taxon>asterids</taxon>
        <taxon>lamiids</taxon>
        <taxon>Lamiales</taxon>
        <taxon>Orobanchaceae</taxon>
        <taxon>Pedicularideae</taxon>
        <taxon>Castillejinae</taxon>
        <taxon>Castilleja</taxon>
    </lineage>
</organism>
<evidence type="ECO:0000256" key="1">
    <source>
        <dbReference type="SAM" id="MobiDB-lite"/>
    </source>
</evidence>
<evidence type="ECO:0000313" key="3">
    <source>
        <dbReference type="Proteomes" id="UP001632038"/>
    </source>
</evidence>
<keyword evidence="3" id="KW-1185">Reference proteome</keyword>
<reference evidence="3" key="1">
    <citation type="journal article" date="2024" name="IScience">
        <title>Strigolactones Initiate the Formation of Haustorium-like Structures in Castilleja.</title>
        <authorList>
            <person name="Buerger M."/>
            <person name="Peterson D."/>
            <person name="Chory J."/>
        </authorList>
    </citation>
    <scope>NUCLEOTIDE SEQUENCE [LARGE SCALE GENOMIC DNA]</scope>
</reference>